<evidence type="ECO:0000313" key="2">
    <source>
        <dbReference type="Proteomes" id="UP000887013"/>
    </source>
</evidence>
<organism evidence="1 2">
    <name type="scientific">Nephila pilipes</name>
    <name type="common">Giant wood spider</name>
    <name type="synonym">Nephila maculata</name>
    <dbReference type="NCBI Taxonomy" id="299642"/>
    <lineage>
        <taxon>Eukaryota</taxon>
        <taxon>Metazoa</taxon>
        <taxon>Ecdysozoa</taxon>
        <taxon>Arthropoda</taxon>
        <taxon>Chelicerata</taxon>
        <taxon>Arachnida</taxon>
        <taxon>Araneae</taxon>
        <taxon>Araneomorphae</taxon>
        <taxon>Entelegynae</taxon>
        <taxon>Araneoidea</taxon>
        <taxon>Nephilidae</taxon>
        <taxon>Nephila</taxon>
    </lineage>
</organism>
<sequence>MKDVIQPKWMFMSISSLLHPGRKFQDNPLGSSESKEDDSNFLWEIPESRDQEFKLPRRLLEIVGRKLVRKDWSIYRGGMERSED</sequence>
<accession>A0A8X6PHH6</accession>
<dbReference type="Proteomes" id="UP000887013">
    <property type="component" value="Unassembled WGS sequence"/>
</dbReference>
<protein>
    <submittedName>
        <fullName evidence="1">Uncharacterized protein</fullName>
    </submittedName>
</protein>
<dbReference type="AlphaFoldDB" id="A0A8X6PHH6"/>
<dbReference type="EMBL" id="BMAW01116638">
    <property type="protein sequence ID" value="GFT71444.1"/>
    <property type="molecule type" value="Genomic_DNA"/>
</dbReference>
<name>A0A8X6PHH6_NEPPI</name>
<gene>
    <name evidence="1" type="ORF">NPIL_571601</name>
</gene>
<keyword evidence="2" id="KW-1185">Reference proteome</keyword>
<proteinExistence type="predicted"/>
<evidence type="ECO:0000313" key="1">
    <source>
        <dbReference type="EMBL" id="GFT71444.1"/>
    </source>
</evidence>
<reference evidence="1" key="1">
    <citation type="submission" date="2020-08" db="EMBL/GenBank/DDBJ databases">
        <title>Multicomponent nature underlies the extraordinary mechanical properties of spider dragline silk.</title>
        <authorList>
            <person name="Kono N."/>
            <person name="Nakamura H."/>
            <person name="Mori M."/>
            <person name="Yoshida Y."/>
            <person name="Ohtoshi R."/>
            <person name="Malay A.D."/>
            <person name="Moran D.A.P."/>
            <person name="Tomita M."/>
            <person name="Numata K."/>
            <person name="Arakawa K."/>
        </authorList>
    </citation>
    <scope>NUCLEOTIDE SEQUENCE</scope>
</reference>
<comment type="caution">
    <text evidence="1">The sequence shown here is derived from an EMBL/GenBank/DDBJ whole genome shotgun (WGS) entry which is preliminary data.</text>
</comment>